<evidence type="ECO:0000313" key="3">
    <source>
        <dbReference type="EMBL" id="EMP38744.1"/>
    </source>
</evidence>
<feature type="region of interest" description="Disordered" evidence="1">
    <location>
        <begin position="181"/>
        <end position="218"/>
    </location>
</feature>
<evidence type="ECO:0000313" key="4">
    <source>
        <dbReference type="Proteomes" id="UP000031443"/>
    </source>
</evidence>
<gene>
    <name evidence="3" type="ORF">UY3_04063</name>
</gene>
<keyword evidence="4" id="KW-1185">Reference proteome</keyword>
<dbReference type="Pfam" id="PF13837">
    <property type="entry name" value="Myb_DNA-bind_4"/>
    <property type="match status" value="1"/>
</dbReference>
<sequence length="336" mass="37126">MFCSPPLERCGASVNSLVCYCALIDLRKCPTIPVLATLGITLNSTALPSGSRLSDPPFKFSGNFENPFLFAQPGVECSQRISSVRRLPVWSNGKMLDLISVWGEEAVQSQLRANRRNYDTFGQISRDMMESGHDWDALQCRIKVKELQNAYRKVRQANRRSGAAPATCRAYKELDVILGGDPTSTLSTTMDTSEPSSTRQEEEHQSGSEGAEVEEDIPRSKVSARTWAMCLHRFLGRATVVPVPVRLTCPRHYAVRGRGTIAAHRQAAYGPGRKPHCSRRPSLASQVNLSNKIPSRMNSCGKCEDSVQYRGPVPLLALPKAQKPRGLYSREPISHA</sequence>
<dbReference type="AlphaFoldDB" id="M7BNE0"/>
<accession>M7BNE0</accession>
<name>M7BNE0_CHEMY</name>
<dbReference type="PANTHER" id="PTHR47595:SF1">
    <property type="entry name" value="MYB_SANT-LIKE DNA-BINDING DOMAIN-CONTAINING PROTEIN"/>
    <property type="match status" value="1"/>
</dbReference>
<protein>
    <submittedName>
        <fullName evidence="3">Zinc finger and SCAN domain-containing protein 29</fullName>
    </submittedName>
</protein>
<evidence type="ECO:0000259" key="2">
    <source>
        <dbReference type="Pfam" id="PF13837"/>
    </source>
</evidence>
<feature type="compositionally biased region" description="Polar residues" evidence="1">
    <location>
        <begin position="182"/>
        <end position="198"/>
    </location>
</feature>
<dbReference type="Gene3D" id="1.10.10.60">
    <property type="entry name" value="Homeodomain-like"/>
    <property type="match status" value="1"/>
</dbReference>
<dbReference type="PANTHER" id="PTHR47595">
    <property type="entry name" value="HEAT SHOCK 70 KDA PROTEIN 14"/>
    <property type="match status" value="1"/>
</dbReference>
<dbReference type="InterPro" id="IPR044822">
    <property type="entry name" value="Myb_DNA-bind_4"/>
</dbReference>
<organism evidence="3 4">
    <name type="scientific">Chelonia mydas</name>
    <name type="common">Green sea-turtle</name>
    <name type="synonym">Chelonia agassizi</name>
    <dbReference type="NCBI Taxonomy" id="8469"/>
    <lineage>
        <taxon>Eukaryota</taxon>
        <taxon>Metazoa</taxon>
        <taxon>Chordata</taxon>
        <taxon>Craniata</taxon>
        <taxon>Vertebrata</taxon>
        <taxon>Euteleostomi</taxon>
        <taxon>Archelosauria</taxon>
        <taxon>Testudinata</taxon>
        <taxon>Testudines</taxon>
        <taxon>Cryptodira</taxon>
        <taxon>Durocryptodira</taxon>
        <taxon>Americhelydia</taxon>
        <taxon>Chelonioidea</taxon>
        <taxon>Cheloniidae</taxon>
        <taxon>Chelonia</taxon>
    </lineage>
</organism>
<dbReference type="EMBL" id="KB518693">
    <property type="protein sequence ID" value="EMP38744.1"/>
    <property type="molecule type" value="Genomic_DNA"/>
</dbReference>
<reference evidence="4" key="1">
    <citation type="journal article" date="2013" name="Nat. Genet.">
        <title>The draft genomes of soft-shell turtle and green sea turtle yield insights into the development and evolution of the turtle-specific body plan.</title>
        <authorList>
            <person name="Wang Z."/>
            <person name="Pascual-Anaya J."/>
            <person name="Zadissa A."/>
            <person name="Li W."/>
            <person name="Niimura Y."/>
            <person name="Huang Z."/>
            <person name="Li C."/>
            <person name="White S."/>
            <person name="Xiong Z."/>
            <person name="Fang D."/>
            <person name="Wang B."/>
            <person name="Ming Y."/>
            <person name="Chen Y."/>
            <person name="Zheng Y."/>
            <person name="Kuraku S."/>
            <person name="Pignatelli M."/>
            <person name="Herrero J."/>
            <person name="Beal K."/>
            <person name="Nozawa M."/>
            <person name="Li Q."/>
            <person name="Wang J."/>
            <person name="Zhang H."/>
            <person name="Yu L."/>
            <person name="Shigenobu S."/>
            <person name="Wang J."/>
            <person name="Liu J."/>
            <person name="Flicek P."/>
            <person name="Searle S."/>
            <person name="Wang J."/>
            <person name="Kuratani S."/>
            <person name="Yin Y."/>
            <person name="Aken B."/>
            <person name="Zhang G."/>
            <person name="Irie N."/>
        </authorList>
    </citation>
    <scope>NUCLEOTIDE SEQUENCE [LARGE SCALE GENOMIC DNA]</scope>
</reference>
<feature type="domain" description="Myb/SANT-like DNA-binding" evidence="2">
    <location>
        <begin position="89"/>
        <end position="175"/>
    </location>
</feature>
<evidence type="ECO:0000256" key="1">
    <source>
        <dbReference type="SAM" id="MobiDB-lite"/>
    </source>
</evidence>
<proteinExistence type="predicted"/>
<dbReference type="Proteomes" id="UP000031443">
    <property type="component" value="Unassembled WGS sequence"/>
</dbReference>